<protein>
    <submittedName>
        <fullName evidence="1">Uncharacterized protein</fullName>
    </submittedName>
</protein>
<name>A0A8H3NA37_9EURO</name>
<proteinExistence type="predicted"/>
<organism evidence="1 2">
    <name type="scientific">Aspergillus udagawae</name>
    <dbReference type="NCBI Taxonomy" id="91492"/>
    <lineage>
        <taxon>Eukaryota</taxon>
        <taxon>Fungi</taxon>
        <taxon>Dikarya</taxon>
        <taxon>Ascomycota</taxon>
        <taxon>Pezizomycotina</taxon>
        <taxon>Eurotiomycetes</taxon>
        <taxon>Eurotiomycetidae</taxon>
        <taxon>Eurotiales</taxon>
        <taxon>Aspergillaceae</taxon>
        <taxon>Aspergillus</taxon>
        <taxon>Aspergillus subgen. Fumigati</taxon>
    </lineage>
</organism>
<dbReference type="Proteomes" id="UP000465221">
    <property type="component" value="Unassembled WGS sequence"/>
</dbReference>
<sequence>MSLPSVPKRLGSSIARDNISLQASAESALGRRHVMTWDGCLRVMDCCLPCFFVYKRPQDVTSSINMSQQ</sequence>
<evidence type="ECO:0000313" key="2">
    <source>
        <dbReference type="Proteomes" id="UP000465221"/>
    </source>
</evidence>
<evidence type="ECO:0000313" key="1">
    <source>
        <dbReference type="EMBL" id="GFF25252.1"/>
    </source>
</evidence>
<dbReference type="AlphaFoldDB" id="A0A8H3NA37"/>
<dbReference type="EMBL" id="BLKC01000006">
    <property type="protein sequence ID" value="GFF25252.1"/>
    <property type="molecule type" value="Genomic_DNA"/>
</dbReference>
<accession>A0A8H3NA37</accession>
<reference evidence="1 2" key="1">
    <citation type="submission" date="2020-01" db="EMBL/GenBank/DDBJ databases">
        <title>Draft genome sequence of Aspergillus udagawae IFM 46972.</title>
        <authorList>
            <person name="Takahashi H."/>
            <person name="Yaguchi T."/>
        </authorList>
    </citation>
    <scope>NUCLEOTIDE SEQUENCE [LARGE SCALE GENOMIC DNA]</scope>
    <source>
        <strain evidence="1 2">IFM 46972</strain>
    </source>
</reference>
<comment type="caution">
    <text evidence="1">The sequence shown here is derived from an EMBL/GenBank/DDBJ whole genome shotgun (WGS) entry which is preliminary data.</text>
</comment>
<gene>
    <name evidence="1" type="ORF">IFM46972_01341</name>
</gene>